<protein>
    <recommendedName>
        <fullName evidence="3">methylmalonyl-CoA mutase</fullName>
        <ecNumber evidence="3">5.4.99.2</ecNumber>
    </recommendedName>
</protein>
<dbReference type="EMBL" id="RHHU01000003">
    <property type="protein sequence ID" value="RNB88724.1"/>
    <property type="molecule type" value="Genomic_DNA"/>
</dbReference>
<evidence type="ECO:0000313" key="8">
    <source>
        <dbReference type="EMBL" id="RNB88724.1"/>
    </source>
</evidence>
<dbReference type="SUPFAM" id="SSF52242">
    <property type="entry name" value="Cobalamin (vitamin B12)-binding domain"/>
    <property type="match status" value="1"/>
</dbReference>
<dbReference type="GO" id="GO:0046872">
    <property type="term" value="F:metal ion binding"/>
    <property type="evidence" value="ECO:0007669"/>
    <property type="project" value="InterPro"/>
</dbReference>
<evidence type="ECO:0000259" key="7">
    <source>
        <dbReference type="Pfam" id="PF01642"/>
    </source>
</evidence>
<dbReference type="CDD" id="cd03677">
    <property type="entry name" value="MM_CoA_mutase_beta"/>
    <property type="match status" value="1"/>
</dbReference>
<comment type="caution">
    <text evidence="8">The sequence shown here is derived from an EMBL/GenBank/DDBJ whole genome shotgun (WGS) entry which is preliminary data.</text>
</comment>
<proteinExistence type="inferred from homology"/>
<dbReference type="AlphaFoldDB" id="A0A3M8DL25"/>
<evidence type="ECO:0000256" key="6">
    <source>
        <dbReference type="ARBA" id="ARBA00023285"/>
    </source>
</evidence>
<dbReference type="InterPro" id="IPR016176">
    <property type="entry name" value="Cbl-dep_enz_cat"/>
</dbReference>
<comment type="cofactor">
    <cofactor evidence="1">
        <name>adenosylcob(III)alamin</name>
        <dbReference type="ChEBI" id="CHEBI:18408"/>
    </cofactor>
</comment>
<dbReference type="PANTHER" id="PTHR48101:SF4">
    <property type="entry name" value="METHYLMALONYL-COA MUTASE, MITOCHONDRIAL"/>
    <property type="match status" value="1"/>
</dbReference>
<dbReference type="EC" id="5.4.99.2" evidence="3"/>
<gene>
    <name evidence="8" type="ORF">EDM59_06340</name>
</gene>
<dbReference type="InterPro" id="IPR006098">
    <property type="entry name" value="MMCoA_mutase_a_cat"/>
</dbReference>
<dbReference type="GO" id="GO:0019678">
    <property type="term" value="P:propionate metabolic process, methylmalonyl pathway"/>
    <property type="evidence" value="ECO:0007669"/>
    <property type="project" value="TreeGrafter"/>
</dbReference>
<dbReference type="RefSeq" id="WP_122922820.1">
    <property type="nucleotide sequence ID" value="NZ_RHHU01000003.1"/>
</dbReference>
<comment type="similarity">
    <text evidence="2">Belongs to the methylmalonyl-CoA mutase family.</text>
</comment>
<evidence type="ECO:0000256" key="2">
    <source>
        <dbReference type="ARBA" id="ARBA00008465"/>
    </source>
</evidence>
<dbReference type="GO" id="GO:0031419">
    <property type="term" value="F:cobalamin binding"/>
    <property type="evidence" value="ECO:0007669"/>
    <property type="project" value="UniProtKB-KW"/>
</dbReference>
<keyword evidence="6" id="KW-0170">Cobalt</keyword>
<evidence type="ECO:0000313" key="9">
    <source>
        <dbReference type="Proteomes" id="UP000269573"/>
    </source>
</evidence>
<evidence type="ECO:0000256" key="4">
    <source>
        <dbReference type="ARBA" id="ARBA00022628"/>
    </source>
</evidence>
<feature type="domain" description="Methylmalonyl-CoA mutase alpha/beta chain catalytic" evidence="7">
    <location>
        <begin position="38"/>
        <end position="539"/>
    </location>
</feature>
<organism evidence="8 9">
    <name type="scientific">Brevibacillus nitrificans</name>
    <dbReference type="NCBI Taxonomy" id="651560"/>
    <lineage>
        <taxon>Bacteria</taxon>
        <taxon>Bacillati</taxon>
        <taxon>Bacillota</taxon>
        <taxon>Bacilli</taxon>
        <taxon>Bacillales</taxon>
        <taxon>Paenibacillaceae</taxon>
        <taxon>Brevibacillus</taxon>
    </lineage>
</organism>
<evidence type="ECO:0000256" key="1">
    <source>
        <dbReference type="ARBA" id="ARBA00001922"/>
    </source>
</evidence>
<evidence type="ECO:0000256" key="3">
    <source>
        <dbReference type="ARBA" id="ARBA00012398"/>
    </source>
</evidence>
<sequence length="707" mass="76972">MNKETLFKEFSVPTYEQWREAAEKTLKGASFDAKLLTKTYEGITLQPIYRQEDVEKLKHIHAQPGVAPYLRGTKAAGAFAARAWEVSQEILAATAEEFNQIARHDLARGQTMLNLALDEATKAGLDPEDSVHSKVGKQGLSLFSREDLDQAFAEIDLEKVPLYVNAGAFGLPLLSLLMAHMEAKGQDPNKLHACVGADPMATLASEGILSVPLTTLYDGMAHATRWAIKRAPQVKTILVQTHPYHNAGGNAVQELGYAFATGVEYVQALLDRGLSIEEIAPRIQFAFSIGSNVFMEIAKIRAARMLWASIIDSYGGSEAAQKMNIHARTSAWTKTVLDPHVNLLRATTEAFSAVVGGVDSLHVSAYDEAIRPATEFSRRIARNTQIILEQEAHLAKVADPAGGSWYIEWLTDELAAKAWELFLQVEEQGGMEKALAAGIPQEQIAGVASKKAENAASRKLRIVGTNMYANAQESPEQPEKLQCDPAKRIAERQAYLQKQNRSAMDAILQALSFDRQDLLDASIKAVQAGATLGELTKALLPSGTGPISVKALPQQRIAESFEQLRFQTEQYAAKTGGKPKVFLANMGPVSKHKARADFAAEFFTVGGFDVLRQQQFTSVEEAAEAANASGAAITVICSDDESYPEIVPTIVKEIKAGQPEMTVLLAGLPAAEQLAVYKDAGLDDCIHVRTNCYQVLRDLLQRIGVMA</sequence>
<keyword evidence="4" id="KW-0846">Cobalamin</keyword>
<dbReference type="InterPro" id="IPR058549">
    <property type="entry name" value="MeMalonylCoA_mutase_a/b_site"/>
</dbReference>
<keyword evidence="9" id="KW-1185">Reference proteome</keyword>
<reference evidence="8 9" key="1">
    <citation type="submission" date="2018-10" db="EMBL/GenBank/DDBJ databases">
        <title>Phylogenomics of Brevibacillus.</title>
        <authorList>
            <person name="Dunlap C."/>
        </authorList>
    </citation>
    <scope>NUCLEOTIDE SEQUENCE [LARGE SCALE GENOMIC DNA]</scope>
    <source>
        <strain evidence="8 9">JCM 15774</strain>
    </source>
</reference>
<evidence type="ECO:0000256" key="5">
    <source>
        <dbReference type="ARBA" id="ARBA00023235"/>
    </source>
</evidence>
<dbReference type="Pfam" id="PF01642">
    <property type="entry name" value="MM_CoA_mutase"/>
    <property type="match status" value="1"/>
</dbReference>
<dbReference type="Proteomes" id="UP000269573">
    <property type="component" value="Unassembled WGS sequence"/>
</dbReference>
<dbReference type="GO" id="GO:0005737">
    <property type="term" value="C:cytoplasm"/>
    <property type="evidence" value="ECO:0007669"/>
    <property type="project" value="TreeGrafter"/>
</dbReference>
<dbReference type="Gene3D" id="3.40.50.280">
    <property type="entry name" value="Cobalamin-binding domain"/>
    <property type="match status" value="1"/>
</dbReference>
<dbReference type="GO" id="GO:0004494">
    <property type="term" value="F:methylmalonyl-CoA mutase activity"/>
    <property type="evidence" value="ECO:0007669"/>
    <property type="project" value="UniProtKB-EC"/>
</dbReference>
<dbReference type="InterPro" id="IPR036724">
    <property type="entry name" value="Cobalamin-bd_sf"/>
</dbReference>
<keyword evidence="5" id="KW-0413">Isomerase</keyword>
<dbReference type="SUPFAM" id="SSF51703">
    <property type="entry name" value="Cobalamin (vitamin B12)-dependent enzymes"/>
    <property type="match status" value="1"/>
</dbReference>
<dbReference type="PANTHER" id="PTHR48101">
    <property type="entry name" value="METHYLMALONYL-COA MUTASE, MITOCHONDRIAL-RELATED"/>
    <property type="match status" value="1"/>
</dbReference>
<dbReference type="PROSITE" id="PS00544">
    <property type="entry name" value="METMALONYL_COA_MUTASE"/>
    <property type="match status" value="1"/>
</dbReference>
<accession>A0A3M8DL25</accession>
<dbReference type="NCBIfam" id="TIGR00641">
    <property type="entry name" value="acid_CoA_mut_N"/>
    <property type="match status" value="1"/>
</dbReference>
<dbReference type="InterPro" id="IPR006099">
    <property type="entry name" value="MeMalonylCoA_mutase_a/b_cat"/>
</dbReference>
<dbReference type="Gene3D" id="3.20.20.240">
    <property type="entry name" value="Methylmalonyl-CoA mutase"/>
    <property type="match status" value="1"/>
</dbReference>
<name>A0A3M8DL25_9BACL</name>